<dbReference type="EMBL" id="BLXT01002902">
    <property type="protein sequence ID" value="GFN98910.1"/>
    <property type="molecule type" value="Genomic_DNA"/>
</dbReference>
<accession>A0AAV3ZSE5</accession>
<comment type="caution">
    <text evidence="2">The sequence shown here is derived from an EMBL/GenBank/DDBJ whole genome shotgun (WGS) entry which is preliminary data.</text>
</comment>
<evidence type="ECO:0000313" key="3">
    <source>
        <dbReference type="Proteomes" id="UP000735302"/>
    </source>
</evidence>
<name>A0AAV3ZSE5_9GAST</name>
<protein>
    <submittedName>
        <fullName evidence="2">Uncharacterized protein</fullName>
    </submittedName>
</protein>
<feature type="compositionally biased region" description="Low complexity" evidence="1">
    <location>
        <begin position="167"/>
        <end position="181"/>
    </location>
</feature>
<feature type="non-terminal residue" evidence="2">
    <location>
        <position position="1"/>
    </location>
</feature>
<dbReference type="Proteomes" id="UP000735302">
    <property type="component" value="Unassembled WGS sequence"/>
</dbReference>
<gene>
    <name evidence="2" type="ORF">PoB_002541600</name>
</gene>
<keyword evidence="3" id="KW-1185">Reference proteome</keyword>
<organism evidence="2 3">
    <name type="scientific">Plakobranchus ocellatus</name>
    <dbReference type="NCBI Taxonomy" id="259542"/>
    <lineage>
        <taxon>Eukaryota</taxon>
        <taxon>Metazoa</taxon>
        <taxon>Spiralia</taxon>
        <taxon>Lophotrochozoa</taxon>
        <taxon>Mollusca</taxon>
        <taxon>Gastropoda</taxon>
        <taxon>Heterobranchia</taxon>
        <taxon>Euthyneura</taxon>
        <taxon>Panpulmonata</taxon>
        <taxon>Sacoglossa</taxon>
        <taxon>Placobranchoidea</taxon>
        <taxon>Plakobranchidae</taxon>
        <taxon>Plakobranchus</taxon>
    </lineage>
</organism>
<feature type="region of interest" description="Disordered" evidence="1">
    <location>
        <begin position="164"/>
        <end position="190"/>
    </location>
</feature>
<evidence type="ECO:0000256" key="1">
    <source>
        <dbReference type="SAM" id="MobiDB-lite"/>
    </source>
</evidence>
<sequence length="274" mass="31457">FFKSPQCYEPIISQCKGELVYATKAFKARQRHICGDRFARKGTDNFSDCTAHIEPHSQRCREKRSQRMEKVAHMAKTASSSHPWCNVTDDYITCVYSVMALACTMEEAEEYMTNLKQMKPVVDAIYGYDCTFGHPLNILKTTTAVPDTTQDLYGESGRGVVYRSGHHPSMGSRRSSGSSLHNYNSDSYPGTNAKPNRCNTFFEHKENKSFSFLSEKLGFPGQEMIVFCYVLTLFIKTFLVRDSCLSFWYGRHQIQMEQNDSYNQNTVDMTLYQR</sequence>
<dbReference type="AlphaFoldDB" id="A0AAV3ZSE5"/>
<proteinExistence type="predicted"/>
<evidence type="ECO:0000313" key="2">
    <source>
        <dbReference type="EMBL" id="GFN98910.1"/>
    </source>
</evidence>
<reference evidence="2 3" key="1">
    <citation type="journal article" date="2021" name="Elife">
        <title>Chloroplast acquisition without the gene transfer in kleptoplastic sea slugs, Plakobranchus ocellatus.</title>
        <authorList>
            <person name="Maeda T."/>
            <person name="Takahashi S."/>
            <person name="Yoshida T."/>
            <person name="Shimamura S."/>
            <person name="Takaki Y."/>
            <person name="Nagai Y."/>
            <person name="Toyoda A."/>
            <person name="Suzuki Y."/>
            <person name="Arimoto A."/>
            <person name="Ishii H."/>
            <person name="Satoh N."/>
            <person name="Nishiyama T."/>
            <person name="Hasebe M."/>
            <person name="Maruyama T."/>
            <person name="Minagawa J."/>
            <person name="Obokata J."/>
            <person name="Shigenobu S."/>
        </authorList>
    </citation>
    <scope>NUCLEOTIDE SEQUENCE [LARGE SCALE GENOMIC DNA]</scope>
</reference>